<evidence type="ECO:0000313" key="1">
    <source>
        <dbReference type="EMBL" id="KAK7347755.1"/>
    </source>
</evidence>
<organism evidence="1 2">
    <name type="scientific">Phaseolus coccineus</name>
    <name type="common">Scarlet runner bean</name>
    <name type="synonym">Phaseolus multiflorus</name>
    <dbReference type="NCBI Taxonomy" id="3886"/>
    <lineage>
        <taxon>Eukaryota</taxon>
        <taxon>Viridiplantae</taxon>
        <taxon>Streptophyta</taxon>
        <taxon>Embryophyta</taxon>
        <taxon>Tracheophyta</taxon>
        <taxon>Spermatophyta</taxon>
        <taxon>Magnoliopsida</taxon>
        <taxon>eudicotyledons</taxon>
        <taxon>Gunneridae</taxon>
        <taxon>Pentapetalae</taxon>
        <taxon>rosids</taxon>
        <taxon>fabids</taxon>
        <taxon>Fabales</taxon>
        <taxon>Fabaceae</taxon>
        <taxon>Papilionoideae</taxon>
        <taxon>50 kb inversion clade</taxon>
        <taxon>NPAAA clade</taxon>
        <taxon>indigoferoid/millettioid clade</taxon>
        <taxon>Phaseoleae</taxon>
        <taxon>Phaseolus</taxon>
    </lineage>
</organism>
<accession>A0AAN9M3W6</accession>
<reference evidence="1 2" key="1">
    <citation type="submission" date="2024-01" db="EMBL/GenBank/DDBJ databases">
        <title>The genomes of 5 underutilized Papilionoideae crops provide insights into root nodulation and disease resistanc.</title>
        <authorList>
            <person name="Jiang F."/>
        </authorList>
    </citation>
    <scope>NUCLEOTIDE SEQUENCE [LARGE SCALE GENOMIC DNA]</scope>
    <source>
        <strain evidence="1">JINMINGXINNONG_FW02</strain>
        <tissue evidence="1">Leaves</tissue>
    </source>
</reference>
<gene>
    <name evidence="1" type="ORF">VNO80_22294</name>
</gene>
<sequence length="88" mass="10331">MDGLFFSFHFGYIVHDRFWRNHINSLWLFIFVKHASCLVENTLLSEIHLSILVRISLMQFCIVASLSAFSFQLWLVDGSQQDLASQFF</sequence>
<keyword evidence="2" id="KW-1185">Reference proteome</keyword>
<protein>
    <submittedName>
        <fullName evidence="1">Uncharacterized protein</fullName>
    </submittedName>
</protein>
<proteinExistence type="predicted"/>
<evidence type="ECO:0000313" key="2">
    <source>
        <dbReference type="Proteomes" id="UP001374584"/>
    </source>
</evidence>
<dbReference type="Proteomes" id="UP001374584">
    <property type="component" value="Unassembled WGS sequence"/>
</dbReference>
<dbReference type="EMBL" id="JAYMYR010000008">
    <property type="protein sequence ID" value="KAK7347755.1"/>
    <property type="molecule type" value="Genomic_DNA"/>
</dbReference>
<comment type="caution">
    <text evidence="1">The sequence shown here is derived from an EMBL/GenBank/DDBJ whole genome shotgun (WGS) entry which is preliminary data.</text>
</comment>
<dbReference type="AlphaFoldDB" id="A0AAN9M3W6"/>
<name>A0AAN9M3W6_PHACN</name>